<gene>
    <name evidence="12" type="ORF">GSOID_T00004880001</name>
</gene>
<dbReference type="InterPro" id="IPR034182">
    <property type="entry name" value="Kexin/furin"/>
</dbReference>
<protein>
    <recommendedName>
        <fullName evidence="11">P/Homo B domain-containing protein</fullName>
    </recommendedName>
</protein>
<accession>E4X9W9</accession>
<dbReference type="PRINTS" id="PR00723">
    <property type="entry name" value="SUBTILISIN"/>
</dbReference>
<dbReference type="CDD" id="cd04059">
    <property type="entry name" value="Peptidases_S8_Protein_convertases_Kexins_Furin-like"/>
    <property type="match status" value="1"/>
</dbReference>
<dbReference type="Pfam" id="PF16470">
    <property type="entry name" value="S8_pro-domain"/>
    <property type="match status" value="1"/>
</dbReference>
<reference evidence="12" key="1">
    <citation type="journal article" date="2010" name="Science">
        <title>Plasticity of animal genome architecture unmasked by rapid evolution of a pelagic tunicate.</title>
        <authorList>
            <person name="Denoeud F."/>
            <person name="Henriet S."/>
            <person name="Mungpakdee S."/>
            <person name="Aury J.M."/>
            <person name="Da Silva C."/>
            <person name="Brinkmann H."/>
            <person name="Mikhaleva J."/>
            <person name="Olsen L.C."/>
            <person name="Jubin C."/>
            <person name="Canestro C."/>
            <person name="Bouquet J.M."/>
            <person name="Danks G."/>
            <person name="Poulain J."/>
            <person name="Campsteijn C."/>
            <person name="Adamski M."/>
            <person name="Cross I."/>
            <person name="Yadetie F."/>
            <person name="Muffato M."/>
            <person name="Louis A."/>
            <person name="Butcher S."/>
            <person name="Tsagkogeorga G."/>
            <person name="Konrad A."/>
            <person name="Singh S."/>
            <person name="Jensen M.F."/>
            <person name="Cong E.H."/>
            <person name="Eikeseth-Otteraa H."/>
            <person name="Noel B."/>
            <person name="Anthouard V."/>
            <person name="Porcel B.M."/>
            <person name="Kachouri-Lafond R."/>
            <person name="Nishino A."/>
            <person name="Ugolini M."/>
            <person name="Chourrout P."/>
            <person name="Nishida H."/>
            <person name="Aasland R."/>
            <person name="Huzurbazar S."/>
            <person name="Westhof E."/>
            <person name="Delsuc F."/>
            <person name="Lehrach H."/>
            <person name="Reinhardt R."/>
            <person name="Weissenbach J."/>
            <person name="Roy S.W."/>
            <person name="Artiguenave F."/>
            <person name="Postlethwait J.H."/>
            <person name="Manak J.R."/>
            <person name="Thompson E.M."/>
            <person name="Jaillon O."/>
            <person name="Du Pasquier L."/>
            <person name="Boudinot P."/>
            <person name="Liberles D.A."/>
            <person name="Volff J.N."/>
            <person name="Philippe H."/>
            <person name="Lenhard B."/>
            <person name="Roest Crollius H."/>
            <person name="Wincker P."/>
            <person name="Chourrout D."/>
        </authorList>
    </citation>
    <scope>NUCLEOTIDE SEQUENCE [LARGE SCALE GENOMIC DNA]</scope>
</reference>
<dbReference type="InParanoid" id="E4X9W9"/>
<dbReference type="GO" id="GO:0004252">
    <property type="term" value="F:serine-type endopeptidase activity"/>
    <property type="evidence" value="ECO:0007669"/>
    <property type="project" value="UniProtKB-UniRule"/>
</dbReference>
<dbReference type="Pfam" id="PF01483">
    <property type="entry name" value="P_proprotein"/>
    <property type="match status" value="1"/>
</dbReference>
<sequence length="629" mass="70343">MMLISFCLIVCAASFFTNDYVVEFSHDNPQRAEQYADSHGLVFKGRVFENHFHFLHPKVHRRSTESSSRKLDLDDEVVWFEQQFVRKRVKRDFQIDEEIVVGKMNDPLYEEMWYLIPDYQNRNKEEPRHMNITAAWNMGFTGKGVVLSMLDDGIEMTHPDLAENYDARASTDINGNDDDPTPRYIKEINRHGTRCAGEVAASANNNVCVPGVAYHAKVGGVRMLDGDVTDLVEAKSIGHNQDYVDIYSASWGPDDDGRTVDGPAKLAIKAFLDGATKGRDGKGNIFVWASGNGGRYSDNCNCDGYTNNIYTISISSTSERENIPWYSEPCASTLASTYSSGASDEKQIITTDLRGMCTKKHTGTSASAPLAAGIIALALEANPELTWRDVQHILVRTSEKHQLNTKDWKVNSMGRWFSNRYGYGLMNAGRIVETALTWRNVPSQKLCKVVPITLAGQSSGTKSTIGNALVVEFKFDCDESLTMLEHVTAVLSLTPTGKRGDLEINMISPSGTKSNILGQRPHDIIQSAGFNRYEFLSVEFWDEDPSGKWKIEFKNLGTKFDAGNAPVTLKEVEIRFHGSEGFSQDQQEADERDQPEDPKENGSKERVLRLDETLTLLTIYSIFGIRKSL</sequence>
<keyword evidence="1 9" id="KW-0645">Protease</keyword>
<dbReference type="InterPro" id="IPR022398">
    <property type="entry name" value="Peptidase_S8_His-AS"/>
</dbReference>
<feature type="compositionally biased region" description="Basic and acidic residues" evidence="10">
    <location>
        <begin position="595"/>
        <end position="605"/>
    </location>
</feature>
<dbReference type="OrthoDB" id="300641at2759"/>
<keyword evidence="2" id="KW-0165">Cleavage on pair of basic residues</keyword>
<dbReference type="PROSITE" id="PS51829">
    <property type="entry name" value="P_HOMO_B"/>
    <property type="match status" value="1"/>
</dbReference>
<feature type="region of interest" description="Disordered" evidence="10">
    <location>
        <begin position="580"/>
        <end position="605"/>
    </location>
</feature>
<keyword evidence="13" id="KW-1185">Reference proteome</keyword>
<dbReference type="GO" id="GO:0000139">
    <property type="term" value="C:Golgi membrane"/>
    <property type="evidence" value="ECO:0007669"/>
    <property type="project" value="TreeGrafter"/>
</dbReference>
<proteinExistence type="inferred from homology"/>
<dbReference type="PROSITE" id="PS51892">
    <property type="entry name" value="SUBTILASE"/>
    <property type="match status" value="1"/>
</dbReference>
<dbReference type="FunFam" id="3.40.50.200:FF:000001">
    <property type="entry name" value="Furin 2, isoform B"/>
    <property type="match status" value="1"/>
</dbReference>
<dbReference type="InterPro" id="IPR038466">
    <property type="entry name" value="S8_pro-domain_sf"/>
</dbReference>
<dbReference type="SUPFAM" id="SSF52743">
    <property type="entry name" value="Subtilisin-like"/>
    <property type="match status" value="1"/>
</dbReference>
<dbReference type="Gene3D" id="3.30.70.850">
    <property type="entry name" value="Peptidase S8, pro-domain"/>
    <property type="match status" value="1"/>
</dbReference>
<dbReference type="InterPro" id="IPR015500">
    <property type="entry name" value="Peptidase_S8_subtilisin-rel"/>
</dbReference>
<dbReference type="EMBL" id="FN653031">
    <property type="protein sequence ID" value="CBY08316.1"/>
    <property type="molecule type" value="Genomic_DNA"/>
</dbReference>
<evidence type="ECO:0000256" key="7">
    <source>
        <dbReference type="ARBA" id="ARBA00023180"/>
    </source>
</evidence>
<dbReference type="InterPro" id="IPR032815">
    <property type="entry name" value="S8_pro-domain"/>
</dbReference>
<dbReference type="Pfam" id="PF00082">
    <property type="entry name" value="Peptidase_S8"/>
    <property type="match status" value="1"/>
</dbReference>
<keyword evidence="3" id="KW-0732">Signal</keyword>
<feature type="active site" description="Charge relay system" evidence="8 9">
    <location>
        <position position="191"/>
    </location>
</feature>
<dbReference type="Proteomes" id="UP000001307">
    <property type="component" value="Unassembled WGS sequence"/>
</dbReference>
<evidence type="ECO:0000256" key="3">
    <source>
        <dbReference type="ARBA" id="ARBA00022729"/>
    </source>
</evidence>
<comment type="similarity">
    <text evidence="9">Belongs to the peptidase S8 family.</text>
</comment>
<evidence type="ECO:0000256" key="5">
    <source>
        <dbReference type="ARBA" id="ARBA00022825"/>
    </source>
</evidence>
<dbReference type="SUPFAM" id="SSF54897">
    <property type="entry name" value="Protease propeptides/inhibitors"/>
    <property type="match status" value="1"/>
</dbReference>
<dbReference type="PANTHER" id="PTHR42884:SF3">
    <property type="entry name" value="FURIN-LIKE PROTEASE 1, ISOFORMS 1_1-X_2"/>
    <property type="match status" value="1"/>
</dbReference>
<dbReference type="PANTHER" id="PTHR42884">
    <property type="entry name" value="PROPROTEIN CONVERTASE SUBTILISIN/KEXIN-RELATED"/>
    <property type="match status" value="1"/>
</dbReference>
<feature type="domain" description="P/Homo B" evidence="11">
    <location>
        <begin position="440"/>
        <end position="582"/>
    </location>
</feature>
<name>E4X9W9_OIKDI</name>
<keyword evidence="7" id="KW-0325">Glycoprotein</keyword>
<keyword evidence="4 9" id="KW-0378">Hydrolase</keyword>
<dbReference type="AlphaFoldDB" id="E4X9W9"/>
<evidence type="ECO:0000256" key="2">
    <source>
        <dbReference type="ARBA" id="ARBA00022685"/>
    </source>
</evidence>
<dbReference type="PROSITE" id="PS00137">
    <property type="entry name" value="SUBTILASE_HIS"/>
    <property type="match status" value="1"/>
</dbReference>
<evidence type="ECO:0000256" key="1">
    <source>
        <dbReference type="ARBA" id="ARBA00022670"/>
    </source>
</evidence>
<evidence type="ECO:0000313" key="13">
    <source>
        <dbReference type="Proteomes" id="UP000001307"/>
    </source>
</evidence>
<dbReference type="GO" id="GO:0005802">
    <property type="term" value="C:trans-Golgi network"/>
    <property type="evidence" value="ECO:0007669"/>
    <property type="project" value="TreeGrafter"/>
</dbReference>
<dbReference type="Gene3D" id="3.40.50.200">
    <property type="entry name" value="Peptidase S8/S53 domain"/>
    <property type="match status" value="1"/>
</dbReference>
<dbReference type="SUPFAM" id="SSF49785">
    <property type="entry name" value="Galactose-binding domain-like"/>
    <property type="match status" value="1"/>
</dbReference>
<feature type="active site" description="Charge relay system" evidence="8 9">
    <location>
        <position position="151"/>
    </location>
</feature>
<dbReference type="InterPro" id="IPR000209">
    <property type="entry name" value="Peptidase_S8/S53_dom"/>
</dbReference>
<evidence type="ECO:0000256" key="4">
    <source>
        <dbReference type="ARBA" id="ARBA00022801"/>
    </source>
</evidence>
<dbReference type="InterPro" id="IPR023828">
    <property type="entry name" value="Peptidase_S8_Ser-AS"/>
</dbReference>
<evidence type="ECO:0000256" key="8">
    <source>
        <dbReference type="PIRSR" id="PIRSR615500-1"/>
    </source>
</evidence>
<dbReference type="PROSITE" id="PS00138">
    <property type="entry name" value="SUBTILASE_SER"/>
    <property type="match status" value="1"/>
</dbReference>
<keyword evidence="5 9" id="KW-0720">Serine protease</keyword>
<feature type="active site" description="Charge relay system" evidence="8 9">
    <location>
        <position position="365"/>
    </location>
</feature>
<evidence type="ECO:0000256" key="10">
    <source>
        <dbReference type="SAM" id="MobiDB-lite"/>
    </source>
</evidence>
<dbReference type="Gene3D" id="2.60.120.260">
    <property type="entry name" value="Galactose-binding domain-like"/>
    <property type="match status" value="1"/>
</dbReference>
<dbReference type="GO" id="GO:0016486">
    <property type="term" value="P:peptide hormone processing"/>
    <property type="evidence" value="ECO:0007669"/>
    <property type="project" value="TreeGrafter"/>
</dbReference>
<dbReference type="InterPro" id="IPR002884">
    <property type="entry name" value="P_dom"/>
</dbReference>
<evidence type="ECO:0000256" key="6">
    <source>
        <dbReference type="ARBA" id="ARBA00023145"/>
    </source>
</evidence>
<evidence type="ECO:0000256" key="9">
    <source>
        <dbReference type="PROSITE-ProRule" id="PRU01240"/>
    </source>
</evidence>
<dbReference type="InterPro" id="IPR036852">
    <property type="entry name" value="Peptidase_S8/S53_dom_sf"/>
</dbReference>
<evidence type="ECO:0000313" key="12">
    <source>
        <dbReference type="EMBL" id="CBY08316.1"/>
    </source>
</evidence>
<keyword evidence="6" id="KW-0865">Zymogen</keyword>
<dbReference type="InterPro" id="IPR008979">
    <property type="entry name" value="Galactose-bd-like_sf"/>
</dbReference>
<organism evidence="12">
    <name type="scientific">Oikopleura dioica</name>
    <name type="common">Tunicate</name>
    <dbReference type="NCBI Taxonomy" id="34765"/>
    <lineage>
        <taxon>Eukaryota</taxon>
        <taxon>Metazoa</taxon>
        <taxon>Chordata</taxon>
        <taxon>Tunicata</taxon>
        <taxon>Appendicularia</taxon>
        <taxon>Copelata</taxon>
        <taxon>Oikopleuridae</taxon>
        <taxon>Oikopleura</taxon>
    </lineage>
</organism>
<evidence type="ECO:0000259" key="11">
    <source>
        <dbReference type="PROSITE" id="PS51829"/>
    </source>
</evidence>